<dbReference type="Proteomes" id="UP000054018">
    <property type="component" value="Unassembled WGS sequence"/>
</dbReference>
<dbReference type="HOGENOM" id="CLU_180954_0_0_1"/>
<accession>A0A0C9Y5B1</accession>
<protein>
    <submittedName>
        <fullName evidence="1">Uncharacterized protein</fullName>
    </submittedName>
</protein>
<name>A0A0C9Y5B1_9AGAM</name>
<dbReference type="AlphaFoldDB" id="A0A0C9Y5B1"/>
<dbReference type="OrthoDB" id="3182376at2759"/>
<organism evidence="1 2">
    <name type="scientific">Pisolithus microcarpus 441</name>
    <dbReference type="NCBI Taxonomy" id="765257"/>
    <lineage>
        <taxon>Eukaryota</taxon>
        <taxon>Fungi</taxon>
        <taxon>Dikarya</taxon>
        <taxon>Basidiomycota</taxon>
        <taxon>Agaricomycotina</taxon>
        <taxon>Agaricomycetes</taxon>
        <taxon>Agaricomycetidae</taxon>
        <taxon>Boletales</taxon>
        <taxon>Sclerodermatineae</taxon>
        <taxon>Pisolithaceae</taxon>
        <taxon>Pisolithus</taxon>
    </lineage>
</organism>
<keyword evidence="2" id="KW-1185">Reference proteome</keyword>
<dbReference type="EMBL" id="KN833775">
    <property type="protein sequence ID" value="KIK19895.1"/>
    <property type="molecule type" value="Genomic_DNA"/>
</dbReference>
<feature type="non-terminal residue" evidence="1">
    <location>
        <position position="78"/>
    </location>
</feature>
<gene>
    <name evidence="1" type="ORF">PISMIDRAFT_45160</name>
</gene>
<feature type="non-terminal residue" evidence="1">
    <location>
        <position position="1"/>
    </location>
</feature>
<reference evidence="2" key="2">
    <citation type="submission" date="2015-01" db="EMBL/GenBank/DDBJ databases">
        <title>Evolutionary Origins and Diversification of the Mycorrhizal Mutualists.</title>
        <authorList>
            <consortium name="DOE Joint Genome Institute"/>
            <consortium name="Mycorrhizal Genomics Consortium"/>
            <person name="Kohler A."/>
            <person name="Kuo A."/>
            <person name="Nagy L.G."/>
            <person name="Floudas D."/>
            <person name="Copeland A."/>
            <person name="Barry K.W."/>
            <person name="Cichocki N."/>
            <person name="Veneault-Fourrey C."/>
            <person name="LaButti K."/>
            <person name="Lindquist E.A."/>
            <person name="Lipzen A."/>
            <person name="Lundell T."/>
            <person name="Morin E."/>
            <person name="Murat C."/>
            <person name="Riley R."/>
            <person name="Ohm R."/>
            <person name="Sun H."/>
            <person name="Tunlid A."/>
            <person name="Henrissat B."/>
            <person name="Grigoriev I.V."/>
            <person name="Hibbett D.S."/>
            <person name="Martin F."/>
        </authorList>
    </citation>
    <scope>NUCLEOTIDE SEQUENCE [LARGE SCALE GENOMIC DNA]</scope>
    <source>
        <strain evidence="2">441</strain>
    </source>
</reference>
<reference evidence="1 2" key="1">
    <citation type="submission" date="2014-04" db="EMBL/GenBank/DDBJ databases">
        <authorList>
            <consortium name="DOE Joint Genome Institute"/>
            <person name="Kuo A."/>
            <person name="Kohler A."/>
            <person name="Costa M.D."/>
            <person name="Nagy L.G."/>
            <person name="Floudas D."/>
            <person name="Copeland A."/>
            <person name="Barry K.W."/>
            <person name="Cichocki N."/>
            <person name="Veneault-Fourrey C."/>
            <person name="LaButti K."/>
            <person name="Lindquist E.A."/>
            <person name="Lipzen A."/>
            <person name="Lundell T."/>
            <person name="Morin E."/>
            <person name="Murat C."/>
            <person name="Sun H."/>
            <person name="Tunlid A."/>
            <person name="Henrissat B."/>
            <person name="Grigoriev I.V."/>
            <person name="Hibbett D.S."/>
            <person name="Martin F."/>
            <person name="Nordberg H.P."/>
            <person name="Cantor M.N."/>
            <person name="Hua S.X."/>
        </authorList>
    </citation>
    <scope>NUCLEOTIDE SEQUENCE [LARGE SCALE GENOMIC DNA]</scope>
    <source>
        <strain evidence="1 2">441</strain>
    </source>
</reference>
<sequence length="78" mass="8877">LCKKYNDANKTLSSSEASLTAKELKGNLQLNKLLDKILENLPWWEAVHGFWRTNPLNNMVFSTGDPGQDFATGAQWYF</sequence>
<proteinExistence type="predicted"/>
<evidence type="ECO:0000313" key="1">
    <source>
        <dbReference type="EMBL" id="KIK19895.1"/>
    </source>
</evidence>
<evidence type="ECO:0000313" key="2">
    <source>
        <dbReference type="Proteomes" id="UP000054018"/>
    </source>
</evidence>